<dbReference type="InterPro" id="IPR036249">
    <property type="entry name" value="Thioredoxin-like_sf"/>
</dbReference>
<dbReference type="Pfam" id="PF13410">
    <property type="entry name" value="GST_C_2"/>
    <property type="match status" value="1"/>
</dbReference>
<dbReference type="Gene3D" id="3.40.30.10">
    <property type="entry name" value="Glutaredoxin"/>
    <property type="match status" value="1"/>
</dbReference>
<dbReference type="InterPro" id="IPR036282">
    <property type="entry name" value="Glutathione-S-Trfase_C_sf"/>
</dbReference>
<dbReference type="InterPro" id="IPR040079">
    <property type="entry name" value="Glutathione_S-Trfase"/>
</dbReference>
<keyword evidence="2" id="KW-1185">Reference proteome</keyword>
<proteinExistence type="predicted"/>
<dbReference type="InterPro" id="IPR050983">
    <property type="entry name" value="GST_Omega/HSP26"/>
</dbReference>
<dbReference type="EMBL" id="JACAZE010000004">
    <property type="protein sequence ID" value="KAF7318422.1"/>
    <property type="molecule type" value="Genomic_DNA"/>
</dbReference>
<dbReference type="Gene3D" id="1.20.1050.10">
    <property type="match status" value="1"/>
</dbReference>
<protein>
    <submittedName>
        <fullName evidence="1">Glutathione S-transferase</fullName>
    </submittedName>
</protein>
<dbReference type="CDD" id="cd00570">
    <property type="entry name" value="GST_N_family"/>
    <property type="match status" value="1"/>
</dbReference>
<sequence length="279" mass="31557">MATEQITLYGAKVDNHLSVHPASAASDERLDCVLMSTTNRSAKAGYSRFEVDLVNKPEWFARDVNPASKVPAITYGGPQTSPDQPSPLSTKLTESLVLLEFVADLYPNSSIFPTDPILRAKSRFFIDAVTTRFLPPYMGPIAHAKSFEPFWDALDSIQRLLPDDKVFAISDEFTVADMAIAPFLGRMEVWMKNDIGAYPKGEGLKAAEYFFNGERFKRFVRYFDAIKARESYKHTIDMEYLRNAYAARFEPLRAKLQAARLLQTRMQQPRLGKLLPVET</sequence>
<dbReference type="AlphaFoldDB" id="A0A8H6WI17"/>
<dbReference type="SFLD" id="SFLDG00358">
    <property type="entry name" value="Main_(cytGST)"/>
    <property type="match status" value="1"/>
</dbReference>
<dbReference type="SFLD" id="SFLDS00019">
    <property type="entry name" value="Glutathione_Transferase_(cytos"/>
    <property type="match status" value="1"/>
</dbReference>
<comment type="caution">
    <text evidence="1">The sequence shown here is derived from an EMBL/GenBank/DDBJ whole genome shotgun (WGS) entry which is preliminary data.</text>
</comment>
<dbReference type="SUPFAM" id="SSF52833">
    <property type="entry name" value="Thioredoxin-like"/>
    <property type="match status" value="1"/>
</dbReference>
<accession>A0A8H6WI17</accession>
<evidence type="ECO:0000313" key="2">
    <source>
        <dbReference type="Proteomes" id="UP000613580"/>
    </source>
</evidence>
<dbReference type="OrthoDB" id="202840at2759"/>
<evidence type="ECO:0000313" key="1">
    <source>
        <dbReference type="EMBL" id="KAF7318422.1"/>
    </source>
</evidence>
<name>A0A8H6WI17_MYCCL</name>
<organism evidence="1 2">
    <name type="scientific">Mycena chlorophos</name>
    <name type="common">Agaric fungus</name>
    <name type="synonym">Agaricus chlorophos</name>
    <dbReference type="NCBI Taxonomy" id="658473"/>
    <lineage>
        <taxon>Eukaryota</taxon>
        <taxon>Fungi</taxon>
        <taxon>Dikarya</taxon>
        <taxon>Basidiomycota</taxon>
        <taxon>Agaricomycotina</taxon>
        <taxon>Agaricomycetes</taxon>
        <taxon>Agaricomycetidae</taxon>
        <taxon>Agaricales</taxon>
        <taxon>Marasmiineae</taxon>
        <taxon>Mycenaceae</taxon>
        <taxon>Mycena</taxon>
    </lineage>
</organism>
<dbReference type="PANTHER" id="PTHR43968">
    <property type="match status" value="1"/>
</dbReference>
<gene>
    <name evidence="1" type="ORF">HMN09_00351400</name>
</gene>
<dbReference type="GO" id="GO:0005737">
    <property type="term" value="C:cytoplasm"/>
    <property type="evidence" value="ECO:0007669"/>
    <property type="project" value="TreeGrafter"/>
</dbReference>
<dbReference type="GO" id="GO:0016740">
    <property type="term" value="F:transferase activity"/>
    <property type="evidence" value="ECO:0007669"/>
    <property type="project" value="UniProtKB-KW"/>
</dbReference>
<dbReference type="Proteomes" id="UP000613580">
    <property type="component" value="Unassembled WGS sequence"/>
</dbReference>
<dbReference type="PANTHER" id="PTHR43968:SF6">
    <property type="entry name" value="GLUTATHIONE S-TRANSFERASE OMEGA"/>
    <property type="match status" value="1"/>
</dbReference>
<dbReference type="SUPFAM" id="SSF47616">
    <property type="entry name" value="GST C-terminal domain-like"/>
    <property type="match status" value="1"/>
</dbReference>
<keyword evidence="1" id="KW-0808">Transferase</keyword>
<reference evidence="1" key="1">
    <citation type="submission" date="2020-05" db="EMBL/GenBank/DDBJ databases">
        <title>Mycena genomes resolve the evolution of fungal bioluminescence.</title>
        <authorList>
            <person name="Tsai I.J."/>
        </authorList>
    </citation>
    <scope>NUCLEOTIDE SEQUENCE</scope>
    <source>
        <strain evidence="1">110903Hualien_Pintung</strain>
    </source>
</reference>